<dbReference type="AlphaFoldDB" id="A0AAV1LD37"/>
<protein>
    <recommendedName>
        <fullName evidence="4">SWIM-type domain-containing protein</fullName>
    </recommendedName>
</protein>
<evidence type="ECO:0000259" key="4">
    <source>
        <dbReference type="PROSITE" id="PS50966"/>
    </source>
</evidence>
<keyword evidence="3" id="KW-0863">Zinc-finger</keyword>
<evidence type="ECO:0000256" key="2">
    <source>
        <dbReference type="ARBA" id="ARBA00022723"/>
    </source>
</evidence>
<evidence type="ECO:0000313" key="5">
    <source>
        <dbReference type="EMBL" id="CAK1592107.1"/>
    </source>
</evidence>
<dbReference type="InterPro" id="IPR027806">
    <property type="entry name" value="HARBI1_dom"/>
</dbReference>
<evidence type="ECO:0000313" key="6">
    <source>
        <dbReference type="Proteomes" id="UP001314205"/>
    </source>
</evidence>
<dbReference type="InterPro" id="IPR007527">
    <property type="entry name" value="Znf_SWIM"/>
</dbReference>
<gene>
    <name evidence="5" type="ORF">PARMNEM_LOCUS12155</name>
</gene>
<comment type="cofactor">
    <cofactor evidence="1">
        <name>a divalent metal cation</name>
        <dbReference type="ChEBI" id="CHEBI:60240"/>
    </cofactor>
</comment>
<dbReference type="PROSITE" id="PS50966">
    <property type="entry name" value="ZF_SWIM"/>
    <property type="match status" value="1"/>
</dbReference>
<dbReference type="Pfam" id="PF13359">
    <property type="entry name" value="DDE_Tnp_4"/>
    <property type="match status" value="1"/>
</dbReference>
<keyword evidence="3" id="KW-0862">Zinc</keyword>
<name>A0AAV1LD37_9NEOP</name>
<dbReference type="GO" id="GO:0008270">
    <property type="term" value="F:zinc ion binding"/>
    <property type="evidence" value="ECO:0007669"/>
    <property type="project" value="UniProtKB-KW"/>
</dbReference>
<dbReference type="EMBL" id="CAVLGL010000087">
    <property type="protein sequence ID" value="CAK1592107.1"/>
    <property type="molecule type" value="Genomic_DNA"/>
</dbReference>
<keyword evidence="2" id="KW-0479">Metal-binding</keyword>
<keyword evidence="6" id="KW-1185">Reference proteome</keyword>
<evidence type="ECO:0000256" key="1">
    <source>
        <dbReference type="ARBA" id="ARBA00001968"/>
    </source>
</evidence>
<reference evidence="5 6" key="1">
    <citation type="submission" date="2023-11" db="EMBL/GenBank/DDBJ databases">
        <authorList>
            <person name="Hedman E."/>
            <person name="Englund M."/>
            <person name="Stromberg M."/>
            <person name="Nyberg Akerstrom W."/>
            <person name="Nylinder S."/>
            <person name="Jareborg N."/>
            <person name="Kallberg Y."/>
            <person name="Kronander E."/>
        </authorList>
    </citation>
    <scope>NUCLEOTIDE SEQUENCE [LARGE SCALE GENOMIC DNA]</scope>
</reference>
<comment type="caution">
    <text evidence="5">The sequence shown here is derived from an EMBL/GenBank/DDBJ whole genome shotgun (WGS) entry which is preliminary data.</text>
</comment>
<accession>A0AAV1LD37</accession>
<feature type="domain" description="SWIM-type" evidence="4">
    <location>
        <begin position="761"/>
        <end position="805"/>
    </location>
</feature>
<organism evidence="5 6">
    <name type="scientific">Parnassius mnemosyne</name>
    <name type="common">clouded apollo</name>
    <dbReference type="NCBI Taxonomy" id="213953"/>
    <lineage>
        <taxon>Eukaryota</taxon>
        <taxon>Metazoa</taxon>
        <taxon>Ecdysozoa</taxon>
        <taxon>Arthropoda</taxon>
        <taxon>Hexapoda</taxon>
        <taxon>Insecta</taxon>
        <taxon>Pterygota</taxon>
        <taxon>Neoptera</taxon>
        <taxon>Endopterygota</taxon>
        <taxon>Lepidoptera</taxon>
        <taxon>Glossata</taxon>
        <taxon>Ditrysia</taxon>
        <taxon>Papilionoidea</taxon>
        <taxon>Papilionidae</taxon>
        <taxon>Parnassiinae</taxon>
        <taxon>Parnassini</taxon>
        <taxon>Parnassius</taxon>
        <taxon>Driopa</taxon>
    </lineage>
</organism>
<evidence type="ECO:0000256" key="3">
    <source>
        <dbReference type="PROSITE-ProRule" id="PRU00325"/>
    </source>
</evidence>
<sequence>MLEENPKKLEHMVKDIAEKSREVGLEINADKTKLITNSTERGLWNQVRICENTMSDRDRVTRIMCINCNICVNTLRRYRALELNIRVTTLLCSWVYPQIITEDDYVCEACRDLAMISVNHSLQEISGIDDQQPGPSHRGHASVCVLCGCSILQRQSDRILRDNPTDLHQLMYTLIENRVAPRQVTETDKVCHPCWLRTQREARRTHDVNRPQSTIEEPSTADEPILAGVQSCVSNEEVRHAPNGLTLPDYRRAANNNNRCVFKDCNSTTLHGISDKLRAVVLSNHNYYIPKLARVCSEHLSSNLWETLYYSANSLDTFTADQVQHVFSFIKVNTTMDFENILEMDDRVFEYWIGFTKEKFNSILEEVPRINETRKGCLGLAALLMKMRTGDSDERIATLVQVPRRTLENSIDKIREILLQDFVPQNLGIYQLTREQLLEHKLTIPHGIFGNENNTNALVICDGTYIYINKSSNYMFQKQSYSLHKYRNLLKPFMIVACDGYIVDCFGPYKATTSDAEIMTNLFSEGSALRSYFRENDIFILDRGFRDSISFLEGCGYKPYMPESLIEGEHQLTTAQANRSRCVTICRWVVEAVNGHFKRDFKLFRQEYFHRSLPHMMQNFQIAAALLNRFGVRFVDNIYATEILEIIRQQMNLENNLANMVEAQNMNRRTSYFQSITADRNNILYFPILEMRDLILFALGTYQIRQARSYYGEHVRFHGGYRIEVCSEQFHSSEYDLRGSTNGTTLIRGRIKSRHVTRRQYYVYILLENNIPGRTGITEYCCSCLVGRRTVGCCAHVMTLVWYLGWARHQQHISAPAEFLDGVIVREDDEE</sequence>
<proteinExistence type="predicted"/>
<dbReference type="PANTHER" id="PTHR23080">
    <property type="entry name" value="THAP DOMAIN PROTEIN"/>
    <property type="match status" value="1"/>
</dbReference>
<dbReference type="Proteomes" id="UP001314205">
    <property type="component" value="Unassembled WGS sequence"/>
</dbReference>